<feature type="compositionally biased region" description="Pro residues" evidence="5">
    <location>
        <begin position="1160"/>
        <end position="1169"/>
    </location>
</feature>
<sequence length="1357" mass="143838">MDAGRIGRDVEAGSSRARAAAQQPTAAARRPRKKAKPSSSPAPPSDPIPKPYLALAPKPISNITQPVEQLRSTGDSRLILPSTYVRGSTSTSGSGSPIPQPASFPAPSKPKYANQLLSPPTIMPGGQPLAPRVQGAPSGESGGGRPRRAGMGGRRRSEERLREIGAANVSMLSLGYLGRIMESDPQEEAAMAEARDTIASQPPPERRRRRIVRGETGIVRRPTVSSREEGRALGLARGASMRRINLWEELPDLPESNDPPPAFPFPTTSTSRLPPTFESASTSPPVSPLNNPSARPRSPPPSFEQAIGLLPLPSHPASVQPPPPTSISEPPDVPEVSVPAPPIRPALTLTISLPPDPHPSGSSTTSSPTSTHYASAPESPSRTVISTSEEGVISAEERADRRMWNLDLLAGYTLEERVKREIARKTAREETSSKTTILMTESIASSLSNPSGSIAHVEPNQEVESVPIKDNDDQPGGHHQRPSEPLALNVPEAVHSVAVAVSTNIVSAVDSAASKRPADKSLHRKSAEAELDLAGLPRDRSPRIRTTEAIVKTPVAEPSESKDLQRPSPDTNDLSLPISESVAVVDMDSSDEGTTPTLKNPSGRSSVVPIAPKGRGVLRPKTDNGDIPKRGSVGALKKGNVENGSATTNDRITNTKSAAHHKVESVSASSAVTSEASGPISAASPSVSSDHPSNGNGKSIGAASPRPDTHVPSSSPQLAESVGTNGVAPLQQEATLSPSETSKPKNPSPAGSDVVLTSPGPQRKLTRGKPIRRSSSGIKSPVSSPSAASPGPRPLFSSSNSSYFPRTISMSPKQTGEPIMVAMANRVSEPDVHSAVADSEEHAASHERRRSEGGQPPRRLRSIGKSHPNLSSFKEESVEPFSVLPPHREAALKRRELAIARIQEKPASPPRPTEKSSISPKVTSGPLIDLNDFSLPPSSPKPVTELPTLAAATAELLALLEDDAQNTVAESSSQAAARLAAVEAVKEASRQLEIDTALQAKAALDKQDAAKTSPSMSTPPKRKPAPPPPPSLRTQGQVGVSRKPSVLSTADSPIIPRPIHRTEDAVSPTTPKARVPSIPTRRPPPPPPASTSSRDSSVPPPIPVRPPPPAFVSRPMHGRYDSSFTGSTTSSVSEKVSSLAPMMTPRPFWRNAKPLRPRGPRPPPVPPRPWAKVVADTLVVETSPPRPLGERTQSENATVQHEDSTLHSPVRSMSTQDLRSDSVPRSPVEYTDLDVLVSRIEGSGREYEGYSQITSFLGPAKSPAASLAALATLLPGIISVDSRRTTPQGKIKLKLSLLGVRVSKCPICLGQYKDKERGVMLPDCGHSAHEACARRWFREDSKCFVCREPLRETEGVI</sequence>
<feature type="compositionally biased region" description="Basic and acidic residues" evidence="5">
    <location>
        <begin position="537"/>
        <end position="546"/>
    </location>
</feature>
<feature type="region of interest" description="Disordered" evidence="5">
    <location>
        <begin position="250"/>
        <end position="395"/>
    </location>
</feature>
<feature type="region of interest" description="Disordered" evidence="5">
    <location>
        <begin position="445"/>
        <end position="486"/>
    </location>
</feature>
<feature type="compositionally biased region" description="Basic and acidic residues" evidence="5">
    <location>
        <begin position="516"/>
        <end position="528"/>
    </location>
</feature>
<feature type="compositionally biased region" description="Polar residues" evidence="5">
    <location>
        <begin position="683"/>
        <end position="697"/>
    </location>
</feature>
<evidence type="ECO:0000256" key="3">
    <source>
        <dbReference type="ARBA" id="ARBA00022833"/>
    </source>
</evidence>
<feature type="compositionally biased region" description="Polar residues" evidence="5">
    <location>
        <begin position="642"/>
        <end position="656"/>
    </location>
</feature>
<feature type="compositionally biased region" description="Polar residues" evidence="5">
    <location>
        <begin position="61"/>
        <end position="75"/>
    </location>
</feature>
<dbReference type="InterPro" id="IPR053238">
    <property type="entry name" value="RING-H2_zinc_finger"/>
</dbReference>
<feature type="compositionally biased region" description="Basic and acidic residues" evidence="5">
    <location>
        <begin position="886"/>
        <end position="904"/>
    </location>
</feature>
<feature type="compositionally biased region" description="Pro residues" evidence="5">
    <location>
        <begin position="98"/>
        <end position="108"/>
    </location>
</feature>
<keyword evidence="3" id="KW-0862">Zinc</keyword>
<dbReference type="InterPro" id="IPR013083">
    <property type="entry name" value="Znf_RING/FYVE/PHD"/>
</dbReference>
<feature type="compositionally biased region" description="Low complexity" evidence="5">
    <location>
        <begin position="665"/>
        <end position="677"/>
    </location>
</feature>
<evidence type="ECO:0000313" key="7">
    <source>
        <dbReference type="EMBL" id="ORY35662.1"/>
    </source>
</evidence>
<dbReference type="EMBL" id="MCFC01000001">
    <property type="protein sequence ID" value="ORY35662.1"/>
    <property type="molecule type" value="Genomic_DNA"/>
</dbReference>
<feature type="region of interest" description="Disordered" evidence="5">
    <location>
        <begin position="1"/>
        <end position="160"/>
    </location>
</feature>
<dbReference type="Gene3D" id="3.30.40.10">
    <property type="entry name" value="Zinc/RING finger domain, C3HC4 (zinc finger)"/>
    <property type="match status" value="1"/>
</dbReference>
<feature type="domain" description="RING-type" evidence="6">
    <location>
        <begin position="1305"/>
        <end position="1347"/>
    </location>
</feature>
<feature type="compositionally biased region" description="Low complexity" evidence="5">
    <location>
        <begin position="326"/>
        <end position="338"/>
    </location>
</feature>
<feature type="compositionally biased region" description="Low complexity" evidence="5">
    <location>
        <begin position="774"/>
        <end position="790"/>
    </location>
</feature>
<organism evidence="7 8">
    <name type="scientific">Naematelia encephala</name>
    <dbReference type="NCBI Taxonomy" id="71784"/>
    <lineage>
        <taxon>Eukaryota</taxon>
        <taxon>Fungi</taxon>
        <taxon>Dikarya</taxon>
        <taxon>Basidiomycota</taxon>
        <taxon>Agaricomycotina</taxon>
        <taxon>Tremellomycetes</taxon>
        <taxon>Tremellales</taxon>
        <taxon>Naemateliaceae</taxon>
        <taxon>Naematelia</taxon>
    </lineage>
</organism>
<feature type="region of interest" description="Disordered" evidence="5">
    <location>
        <begin position="187"/>
        <end position="231"/>
    </location>
</feature>
<feature type="compositionally biased region" description="Pro residues" evidence="5">
    <location>
        <begin position="40"/>
        <end position="50"/>
    </location>
</feature>
<comment type="caution">
    <text evidence="7">The sequence shown here is derived from an EMBL/GenBank/DDBJ whole genome shotgun (WGS) entry which is preliminary data.</text>
</comment>
<dbReference type="InParanoid" id="A0A1Y2BLM5"/>
<feature type="compositionally biased region" description="Low complexity" evidence="5">
    <location>
        <begin position="14"/>
        <end position="28"/>
    </location>
</feature>
<feature type="compositionally biased region" description="Basic and acidic residues" evidence="5">
    <location>
        <begin position="1"/>
        <end position="11"/>
    </location>
</feature>
<dbReference type="OrthoDB" id="8062037at2759"/>
<feature type="region of interest" description="Disordered" evidence="5">
    <location>
        <begin position="510"/>
        <end position="944"/>
    </location>
</feature>
<evidence type="ECO:0000256" key="4">
    <source>
        <dbReference type="PROSITE-ProRule" id="PRU00175"/>
    </source>
</evidence>
<feature type="region of interest" description="Disordered" evidence="5">
    <location>
        <begin position="1003"/>
        <end position="1170"/>
    </location>
</feature>
<feature type="compositionally biased region" description="Basic and acidic residues" evidence="5">
    <location>
        <begin position="620"/>
        <end position="629"/>
    </location>
</feature>
<dbReference type="GO" id="GO:0008270">
    <property type="term" value="F:zinc ion binding"/>
    <property type="evidence" value="ECO:0007669"/>
    <property type="project" value="UniProtKB-KW"/>
</dbReference>
<dbReference type="STRING" id="71784.A0A1Y2BLM5"/>
<dbReference type="PANTHER" id="PTHR14155:SF627">
    <property type="entry name" value="OS06G0192800 PROTEIN"/>
    <property type="match status" value="1"/>
</dbReference>
<dbReference type="SMART" id="SM00184">
    <property type="entry name" value="RING"/>
    <property type="match status" value="1"/>
</dbReference>
<evidence type="ECO:0000256" key="5">
    <source>
        <dbReference type="SAM" id="MobiDB-lite"/>
    </source>
</evidence>
<dbReference type="PROSITE" id="PS50089">
    <property type="entry name" value="ZF_RING_2"/>
    <property type="match status" value="1"/>
</dbReference>
<evidence type="ECO:0000256" key="1">
    <source>
        <dbReference type="ARBA" id="ARBA00022723"/>
    </source>
</evidence>
<accession>A0A1Y2BLM5</accession>
<dbReference type="SUPFAM" id="SSF57850">
    <property type="entry name" value="RING/U-box"/>
    <property type="match status" value="1"/>
</dbReference>
<feature type="compositionally biased region" description="Polar residues" evidence="5">
    <location>
        <begin position="796"/>
        <end position="814"/>
    </location>
</feature>
<evidence type="ECO:0000259" key="6">
    <source>
        <dbReference type="PROSITE" id="PS50089"/>
    </source>
</evidence>
<keyword evidence="8" id="KW-1185">Reference proteome</keyword>
<proteinExistence type="predicted"/>
<feature type="compositionally biased region" description="Low complexity" evidence="5">
    <location>
        <begin position="359"/>
        <end position="377"/>
    </location>
</feature>
<feature type="region of interest" description="Disordered" evidence="5">
    <location>
        <begin position="1182"/>
        <end position="1225"/>
    </location>
</feature>
<keyword evidence="2 4" id="KW-0863">Zinc-finger</keyword>
<evidence type="ECO:0000256" key="2">
    <source>
        <dbReference type="ARBA" id="ARBA00022771"/>
    </source>
</evidence>
<dbReference type="Pfam" id="PF13639">
    <property type="entry name" value="zf-RING_2"/>
    <property type="match status" value="1"/>
</dbReference>
<dbReference type="PANTHER" id="PTHR14155">
    <property type="entry name" value="RING FINGER DOMAIN-CONTAINING"/>
    <property type="match status" value="1"/>
</dbReference>
<feature type="compositionally biased region" description="Basic and acidic residues" evidence="5">
    <location>
        <begin position="839"/>
        <end position="852"/>
    </location>
</feature>
<feature type="compositionally biased region" description="Polar residues" evidence="5">
    <location>
        <begin position="378"/>
        <end position="389"/>
    </location>
</feature>
<feature type="compositionally biased region" description="Polar residues" evidence="5">
    <location>
        <begin position="732"/>
        <end position="745"/>
    </location>
</feature>
<feature type="compositionally biased region" description="Pro residues" evidence="5">
    <location>
        <begin position="1098"/>
        <end position="1110"/>
    </location>
</feature>
<feature type="compositionally biased region" description="Polar residues" evidence="5">
    <location>
        <begin position="711"/>
        <end position="724"/>
    </location>
</feature>
<evidence type="ECO:0000313" key="8">
    <source>
        <dbReference type="Proteomes" id="UP000193986"/>
    </source>
</evidence>
<name>A0A1Y2BLM5_9TREE</name>
<protein>
    <recommendedName>
        <fullName evidence="6">RING-type domain-containing protein</fullName>
    </recommendedName>
</protein>
<dbReference type="Proteomes" id="UP000193986">
    <property type="component" value="Unassembled WGS sequence"/>
</dbReference>
<feature type="compositionally biased region" description="Polar residues" evidence="5">
    <location>
        <begin position="592"/>
        <end position="605"/>
    </location>
</feature>
<feature type="compositionally biased region" description="Low complexity" evidence="5">
    <location>
        <begin position="1122"/>
        <end position="1138"/>
    </location>
</feature>
<dbReference type="InterPro" id="IPR001841">
    <property type="entry name" value="Znf_RING"/>
</dbReference>
<keyword evidence="1" id="KW-0479">Metal-binding</keyword>
<gene>
    <name evidence="7" type="ORF">BCR39DRAFT_511374</name>
</gene>
<feature type="compositionally biased region" description="Basic and acidic residues" evidence="5">
    <location>
        <begin position="467"/>
        <end position="476"/>
    </location>
</feature>
<reference evidence="7 8" key="1">
    <citation type="submission" date="2016-07" db="EMBL/GenBank/DDBJ databases">
        <title>Pervasive Adenine N6-methylation of Active Genes in Fungi.</title>
        <authorList>
            <consortium name="DOE Joint Genome Institute"/>
            <person name="Mondo S.J."/>
            <person name="Dannebaum R.O."/>
            <person name="Kuo R.C."/>
            <person name="Labutti K."/>
            <person name="Haridas S."/>
            <person name="Kuo A."/>
            <person name="Salamov A."/>
            <person name="Ahrendt S.R."/>
            <person name="Lipzen A."/>
            <person name="Sullivan W."/>
            <person name="Andreopoulos W.B."/>
            <person name="Clum A."/>
            <person name="Lindquist E."/>
            <person name="Daum C."/>
            <person name="Ramamoorthy G.K."/>
            <person name="Gryganskyi A."/>
            <person name="Culley D."/>
            <person name="Magnuson J.K."/>
            <person name="James T.Y."/>
            <person name="O'Malley M.A."/>
            <person name="Stajich J.E."/>
            <person name="Spatafora J.W."/>
            <person name="Visel A."/>
            <person name="Grigoriev I.V."/>
        </authorList>
    </citation>
    <scope>NUCLEOTIDE SEQUENCE [LARGE SCALE GENOMIC DNA]</scope>
    <source>
        <strain evidence="7 8">68-887.2</strain>
    </source>
</reference>
<feature type="compositionally biased region" description="Low complexity" evidence="5">
    <location>
        <begin position="87"/>
        <end position="96"/>
    </location>
</feature>